<dbReference type="InterPro" id="IPR008794">
    <property type="entry name" value="Pro_racemase_fam"/>
</dbReference>
<dbReference type="SUPFAM" id="SSF48498">
    <property type="entry name" value="Tetracyclin repressor-like, C-terminal domain"/>
    <property type="match status" value="1"/>
</dbReference>
<dbReference type="Pfam" id="PF05544">
    <property type="entry name" value="Pro_racemase"/>
    <property type="match status" value="1"/>
</dbReference>
<dbReference type="Pfam" id="PF00440">
    <property type="entry name" value="TetR_N"/>
    <property type="match status" value="1"/>
</dbReference>
<organism evidence="5 6">
    <name type="scientific">Candidatus Mediterraneibacter gallistercoris</name>
    <dbReference type="NCBI Taxonomy" id="2838671"/>
    <lineage>
        <taxon>Bacteria</taxon>
        <taxon>Bacillati</taxon>
        <taxon>Bacillota</taxon>
        <taxon>Clostridia</taxon>
        <taxon>Lachnospirales</taxon>
        <taxon>Lachnospiraceae</taxon>
        <taxon>Mediterraneibacter</taxon>
    </lineage>
</organism>
<dbReference type="EMBL" id="DWWI01000066">
    <property type="protein sequence ID" value="HJC42652.1"/>
    <property type="molecule type" value="Genomic_DNA"/>
</dbReference>
<dbReference type="InterPro" id="IPR009057">
    <property type="entry name" value="Homeodomain-like_sf"/>
</dbReference>
<dbReference type="InterPro" id="IPR001647">
    <property type="entry name" value="HTH_TetR"/>
</dbReference>
<dbReference type="SUPFAM" id="SSF46689">
    <property type="entry name" value="Homeodomain-like"/>
    <property type="match status" value="1"/>
</dbReference>
<reference evidence="5" key="2">
    <citation type="submission" date="2021-04" db="EMBL/GenBank/DDBJ databases">
        <authorList>
            <person name="Gilroy R."/>
        </authorList>
    </citation>
    <scope>NUCLEOTIDE SEQUENCE</scope>
    <source>
        <strain evidence="5">CHK165-2605</strain>
    </source>
</reference>
<dbReference type="SFLD" id="SFLDS00028">
    <property type="entry name" value="Proline_Racemase"/>
    <property type="match status" value="1"/>
</dbReference>
<reference evidence="5" key="1">
    <citation type="journal article" date="2021" name="PeerJ">
        <title>Extensive microbial diversity within the chicken gut microbiome revealed by metagenomics and culture.</title>
        <authorList>
            <person name="Gilroy R."/>
            <person name="Ravi A."/>
            <person name="Getino M."/>
            <person name="Pursley I."/>
            <person name="Horton D.L."/>
            <person name="Alikhan N.F."/>
            <person name="Baker D."/>
            <person name="Gharbi K."/>
            <person name="Hall N."/>
            <person name="Watson M."/>
            <person name="Adriaenssens E.M."/>
            <person name="Foster-Nyarko E."/>
            <person name="Jarju S."/>
            <person name="Secka A."/>
            <person name="Antonio M."/>
            <person name="Oren A."/>
            <person name="Chaudhuri R.R."/>
            <person name="La Ragione R."/>
            <person name="Hildebrand F."/>
            <person name="Pallen M.J."/>
        </authorList>
    </citation>
    <scope>NUCLEOTIDE SEQUENCE</scope>
    <source>
        <strain evidence="5">CHK165-2605</strain>
    </source>
</reference>
<dbReference type="Gene3D" id="1.10.357.10">
    <property type="entry name" value="Tetracycline Repressor, domain 2"/>
    <property type="match status" value="1"/>
</dbReference>
<dbReference type="PROSITE" id="PS50977">
    <property type="entry name" value="HTH_TETR_2"/>
    <property type="match status" value="1"/>
</dbReference>
<sequence>MKCPRVRKYAYHLKTIDSHTEGEATRIVYDGFPELHGETMMDKKKYLMDHYDFLRTALMLEPRGHRDMFGALLTEPVHKEADYGVIFMDSGGCLNMCGHGSIGTASMLVETGMVDVREPYTEVVLDSPSGLIRAKVHVVDGEAVEVSILNVPSFLLKEDVTVQTSQFGKVHCDIAFGGSFFALVDAEKISLPLETENIDEITDLGMELRDKINATVTVRHPYLDITSVDLVEFYAHTDCKNADMKNCVIFGSAQADRSPCGTGTSAKLASLYAKGELKLHERLLYESITGSVFRGEAVGEVDIAGGKGIIPQITGSAYITGFNEWIIDSQDPLRNGFLLGSRTQEEQENPRSRIVQAAWKLFREKGYEQTGIADVIALAEVSEDEFYRFFTRKDDLEHTLGDLFDRKYAELMVSMSPRLSVREKLIYLNKELFTLIEKEVPFELVTHIYVNMPEERQEMLNKERFYYKLIPQLIEEGQKSGEFRTDETAEAAAETYASLERGMIYDWCVKGGKESLVEKGQKIIPVYLGSMLSGT</sequence>
<feature type="DNA-binding region" description="H-T-H motif" evidence="3">
    <location>
        <begin position="371"/>
        <end position="390"/>
    </location>
</feature>
<dbReference type="Proteomes" id="UP000823895">
    <property type="component" value="Unassembled WGS sequence"/>
</dbReference>
<dbReference type="FunFam" id="3.10.310.10:FF:000003">
    <property type="entry name" value="Proline racemase"/>
    <property type="match status" value="1"/>
</dbReference>
<dbReference type="GO" id="GO:0047580">
    <property type="term" value="F:4-hydroxyproline epimerase activity"/>
    <property type="evidence" value="ECO:0007669"/>
    <property type="project" value="TreeGrafter"/>
</dbReference>
<keyword evidence="2 3" id="KW-0238">DNA-binding</keyword>
<dbReference type="SUPFAM" id="SSF54506">
    <property type="entry name" value="Diaminopimelate epimerase-like"/>
    <property type="match status" value="1"/>
</dbReference>
<evidence type="ECO:0000256" key="3">
    <source>
        <dbReference type="PROSITE-ProRule" id="PRU00335"/>
    </source>
</evidence>
<dbReference type="PANTHER" id="PTHR33442">
    <property type="entry name" value="TRANS-3-HYDROXY-L-PROLINE DEHYDRATASE"/>
    <property type="match status" value="1"/>
</dbReference>
<accession>A0A9D2P303</accession>
<dbReference type="InterPro" id="IPR036271">
    <property type="entry name" value="Tet_transcr_reg_TetR-rel_C_sf"/>
</dbReference>
<evidence type="ECO:0000259" key="4">
    <source>
        <dbReference type="PROSITE" id="PS50977"/>
    </source>
</evidence>
<evidence type="ECO:0000313" key="5">
    <source>
        <dbReference type="EMBL" id="HJC42652.1"/>
    </source>
</evidence>
<comment type="similarity">
    <text evidence="1">Belongs to the proline racemase family.</text>
</comment>
<dbReference type="GO" id="GO:0003677">
    <property type="term" value="F:DNA binding"/>
    <property type="evidence" value="ECO:0007669"/>
    <property type="project" value="UniProtKB-UniRule"/>
</dbReference>
<dbReference type="Gene3D" id="3.10.310.10">
    <property type="entry name" value="Diaminopimelate Epimerase, Chain A, domain 1"/>
    <property type="match status" value="2"/>
</dbReference>
<comment type="caution">
    <text evidence="5">The sequence shown here is derived from an EMBL/GenBank/DDBJ whole genome shotgun (WGS) entry which is preliminary data.</text>
</comment>
<dbReference type="PANTHER" id="PTHR33442:SF5">
    <property type="entry name" value="BIFUNCTIONAL TRANS-3-HYDROXY-L-PROLINE DEHYDRATASE_2-EPIMERASE"/>
    <property type="match status" value="1"/>
</dbReference>
<dbReference type="AlphaFoldDB" id="A0A9D2P303"/>
<evidence type="ECO:0000256" key="1">
    <source>
        <dbReference type="ARBA" id="ARBA00007529"/>
    </source>
</evidence>
<gene>
    <name evidence="5" type="ORF">H9756_03065</name>
</gene>
<proteinExistence type="inferred from homology"/>
<feature type="domain" description="HTH tetR-type" evidence="4">
    <location>
        <begin position="348"/>
        <end position="408"/>
    </location>
</feature>
<evidence type="ECO:0000256" key="2">
    <source>
        <dbReference type="ARBA" id="ARBA00023125"/>
    </source>
</evidence>
<name>A0A9D2P303_9FIRM</name>
<protein>
    <submittedName>
        <fullName evidence="5">Proline racemase family protein</fullName>
    </submittedName>
</protein>
<evidence type="ECO:0000313" key="6">
    <source>
        <dbReference type="Proteomes" id="UP000823895"/>
    </source>
</evidence>